<protein>
    <submittedName>
        <fullName evidence="2">TVG1123753 protein</fullName>
    </submittedName>
</protein>
<keyword evidence="1" id="KW-0472">Membrane</keyword>
<keyword evidence="1" id="KW-1133">Transmembrane helix</keyword>
<dbReference type="GO" id="GO:0006518">
    <property type="term" value="P:peptide metabolic process"/>
    <property type="evidence" value="ECO:0007669"/>
    <property type="project" value="TreeGrafter"/>
</dbReference>
<dbReference type="PANTHER" id="PTHR11532:SF57">
    <property type="entry name" value="CARBOXYPEPTIDASE D, B"/>
    <property type="match status" value="1"/>
</dbReference>
<dbReference type="STRING" id="273116.gene:9381891"/>
<dbReference type="Proteomes" id="UP000001017">
    <property type="component" value="Chromosome"/>
</dbReference>
<evidence type="ECO:0000256" key="1">
    <source>
        <dbReference type="SAM" id="Phobius"/>
    </source>
</evidence>
<dbReference type="Gene3D" id="2.60.40.1120">
    <property type="entry name" value="Carboxypeptidase-like, regulatory domain"/>
    <property type="match status" value="3"/>
</dbReference>
<keyword evidence="1" id="KW-0812">Transmembrane</keyword>
<gene>
    <name evidence="2" type="ORF">TVG1123753</name>
</gene>
<dbReference type="eggNOG" id="arCOG07398">
    <property type="taxonomic scope" value="Archaea"/>
</dbReference>
<reference evidence="2 3" key="1">
    <citation type="journal article" date="1999" name="Proc. Jpn. Acad.">
        <title>Determination of the complete genomic DNA sequence of Thermoplasma volvanium GSS1.</title>
        <authorList>
            <person name="Kawashima T."/>
            <person name="Yamamoto Y."/>
            <person name="Aramaki H."/>
            <person name="Nunoshiba T."/>
            <person name="Kawamoto T."/>
            <person name="Watanabe K."/>
            <person name="Yamazaki M."/>
            <person name="Kanehori K."/>
            <person name="Amano N."/>
            <person name="Ohya Y."/>
            <person name="Makino K."/>
            <person name="Suzuki M."/>
        </authorList>
    </citation>
    <scope>NUCLEOTIDE SEQUENCE [LARGE SCALE GENOMIC DNA]</scope>
    <source>
        <strain evidence="3">ATCC 51530 / DSM 4299 / JCM 9571 / NBRC 15438 / GSS1</strain>
    </source>
</reference>
<dbReference type="SUPFAM" id="SSF49464">
    <property type="entry name" value="Carboxypeptidase regulatory domain-like"/>
    <property type="match status" value="3"/>
</dbReference>
<accession>Q979R6</accession>
<dbReference type="SUPFAM" id="SSF49478">
    <property type="entry name" value="Cna protein B-type domain"/>
    <property type="match status" value="1"/>
</dbReference>
<evidence type="ECO:0000313" key="2">
    <source>
        <dbReference type="EMBL" id="BAB60236.1"/>
    </source>
</evidence>
<dbReference type="GO" id="GO:0004181">
    <property type="term" value="F:metallocarboxypeptidase activity"/>
    <property type="evidence" value="ECO:0007669"/>
    <property type="project" value="TreeGrafter"/>
</dbReference>
<organism evidence="2 3">
    <name type="scientific">Thermoplasma volcanium (strain ATCC 51530 / DSM 4299 / JCM 9571 / NBRC 15438 / GSS1)</name>
    <dbReference type="NCBI Taxonomy" id="273116"/>
    <lineage>
        <taxon>Archaea</taxon>
        <taxon>Methanobacteriati</taxon>
        <taxon>Thermoplasmatota</taxon>
        <taxon>Thermoplasmata</taxon>
        <taxon>Thermoplasmatales</taxon>
        <taxon>Thermoplasmataceae</taxon>
        <taxon>Thermoplasma</taxon>
    </lineage>
</organism>
<feature type="transmembrane region" description="Helical" evidence="1">
    <location>
        <begin position="7"/>
        <end position="29"/>
    </location>
</feature>
<dbReference type="HOGENOM" id="CLU_318491_0_0_2"/>
<dbReference type="GO" id="GO:0005615">
    <property type="term" value="C:extracellular space"/>
    <property type="evidence" value="ECO:0007669"/>
    <property type="project" value="TreeGrafter"/>
</dbReference>
<dbReference type="Pfam" id="PF13620">
    <property type="entry name" value="CarboxypepD_reg"/>
    <property type="match status" value="1"/>
</dbReference>
<dbReference type="InterPro" id="IPR008969">
    <property type="entry name" value="CarboxyPept-like_regulatory"/>
</dbReference>
<dbReference type="GO" id="GO:0016485">
    <property type="term" value="P:protein processing"/>
    <property type="evidence" value="ECO:0007669"/>
    <property type="project" value="TreeGrafter"/>
</dbReference>
<keyword evidence="3" id="KW-1185">Reference proteome</keyword>
<dbReference type="InterPro" id="IPR050753">
    <property type="entry name" value="Peptidase_M14_domain"/>
</dbReference>
<reference evidence="2 3" key="2">
    <citation type="journal article" date="2000" name="Proc. Natl. Acad. Sci. U.S.A.">
        <title>Archaeal adaptation to higher temperatures revealed by genomic sequence of Thermoplasma volcanium.</title>
        <authorList>
            <person name="Kawashima T."/>
            <person name="Amano N."/>
            <person name="Koike H."/>
            <person name="Makino S."/>
            <person name="Higuchi S."/>
            <person name="Kawashima-Ohya Y."/>
            <person name="Watanabe K."/>
            <person name="Yamazaki M."/>
            <person name="Kanehori K."/>
            <person name="Kawamoto T."/>
            <person name="Nunoshiba T."/>
            <person name="Yamamoto Y."/>
            <person name="Aramaki H."/>
            <person name="Makino K."/>
            <person name="Suzuki M."/>
        </authorList>
    </citation>
    <scope>NUCLEOTIDE SEQUENCE [LARGE SCALE GENOMIC DNA]</scope>
    <source>
        <strain evidence="3">ATCC 51530 / DSM 4299 / JCM 9571 / NBRC 15438 / GSS1</strain>
    </source>
</reference>
<dbReference type="PaxDb" id="273116-14325332"/>
<dbReference type="KEGG" id="tvo:TVG1123753"/>
<evidence type="ECO:0000313" key="3">
    <source>
        <dbReference type="Proteomes" id="UP000001017"/>
    </source>
</evidence>
<name>Q979R6_THEVO</name>
<dbReference type="AlphaFoldDB" id="Q979R6"/>
<dbReference type="PANTHER" id="PTHR11532">
    <property type="entry name" value="PROTEASE M14 CARBOXYPEPTIDASE"/>
    <property type="match status" value="1"/>
</dbReference>
<proteinExistence type="predicted"/>
<sequence>MTLSPRYVALIIVGVVIFSSLFSIANIGYPTGNPVHVKIKKEQQNITLFANQTLNKYSVGISNTYFVPSGNATIKVNGYAYNATSSKPLENFPIVVAAYGLATQTNTNMKGEFHFTVLKTGNAKLAFFVPGYNVEYHNFDFLSSGSLNISVAFQPSSKYVISGFTLYGNTSIPHVGLTFYSMNSVYTFSNSDGYYSALLYNGTYTVAVEKPGFSSIASPQQVTVSGENMAVNISLTSSGQRAFNVSGFVVNQIGIPVPYATVSFSGFDVTSNSTGHYSIAVSAGYDILIATAPGYGAGSRDVYVKSNMSNVNITLPPESPLVGGKATSQNYQLNSSNLNYSSNGNYTIEGYAYFNSSGLKFPLSNKEIEFVMKSEGDEFYVVNTTNDEGHYAVSVKYPGLYVFYILTSGYYPLNLSIYVKQSQTHKNLLFSPVSSRYLNISVSDYYGPASFNITVAEGHYYEKNMSANNYENLTLPEGTYNITISKVGYYSQQFNVSLTSNETFSVNLKPVNSLGNDINENVPVEVPLTSYPQVSSSTLSAQKQVKVGILFKSKNSGPLRDLEYEMFMNFSGKNYRMLGYTNSSGTALINFGYTGYYNLYFLFLDYYANLSLNITGNTNTSVNASQRVVYNYGLTLYNYSNYFKLSNETISNRTLSVNNDSFQIEPTKSSENATSVSFAFSLPEYNYTFTYQNKSFVTFNMTVHLHSNSSSMNALTPYLIIIKNESAIGWSFSLLPALHSMKVKNTLIVLGAFASSYTFSPFINYYDENNTPLYKKDFVLNTTNPQENITFNVTNEVKQISLTDYEYKSHSPIPYIVEVFYWNDTSGSVPEYIHNISFTNIKINASYMLTNITAPWGSYFYNSSNGYANLPIIDFENGTSIEFEYDFNSYEGAVPISSLNITVQYYTTEIEVI</sequence>
<dbReference type="EMBL" id="BA000011">
    <property type="protein sequence ID" value="BAB60236.1"/>
    <property type="molecule type" value="Genomic_DNA"/>
</dbReference>